<dbReference type="PANTHER" id="PTHR10067">
    <property type="entry name" value="PHOSPHATIDYLSERINE DECARBOXYLASE"/>
    <property type="match status" value="1"/>
</dbReference>
<evidence type="ECO:0000256" key="3">
    <source>
        <dbReference type="ARBA" id="ARBA00023239"/>
    </source>
</evidence>
<evidence type="ECO:0000313" key="6">
    <source>
        <dbReference type="EMBL" id="QPJ61251.1"/>
    </source>
</evidence>
<reference evidence="6 7" key="1">
    <citation type="submission" date="2020-02" db="EMBL/GenBank/DDBJ databases">
        <title>Genomic and physiological characterization of two novel Nitrospinaceae genera.</title>
        <authorList>
            <person name="Mueller A.J."/>
            <person name="Jung M.-Y."/>
            <person name="Strachan C.R."/>
            <person name="Herbold C.W."/>
            <person name="Kirkegaard R.H."/>
            <person name="Daims H."/>
        </authorList>
    </citation>
    <scope>NUCLEOTIDE SEQUENCE [LARGE SCALE GENOMIC DNA]</scope>
    <source>
        <strain evidence="6">EB</strain>
    </source>
</reference>
<dbReference type="KEGG" id="nli:G3M70_04850"/>
<accession>A0A7T0BUU6</accession>
<dbReference type="Proteomes" id="UP000594688">
    <property type="component" value="Chromosome"/>
</dbReference>
<feature type="compositionally biased region" description="Polar residues" evidence="5">
    <location>
        <begin position="12"/>
        <end position="23"/>
    </location>
</feature>
<name>A0A7T0BUU6_9BACT</name>
<dbReference type="InterPro" id="IPR003817">
    <property type="entry name" value="PS_Dcarbxylase"/>
</dbReference>
<keyword evidence="2" id="KW-0865">Zymogen</keyword>
<protein>
    <submittedName>
        <fullName evidence="6">Phosphatidylserine decarboxylase</fullName>
    </submittedName>
</protein>
<evidence type="ECO:0000256" key="2">
    <source>
        <dbReference type="ARBA" id="ARBA00023145"/>
    </source>
</evidence>
<proteinExistence type="predicted"/>
<evidence type="ECO:0000256" key="4">
    <source>
        <dbReference type="ARBA" id="ARBA00023317"/>
    </source>
</evidence>
<keyword evidence="1" id="KW-0210">Decarboxylase</keyword>
<dbReference type="GO" id="GO:0008654">
    <property type="term" value="P:phospholipid biosynthetic process"/>
    <property type="evidence" value="ECO:0007669"/>
    <property type="project" value="InterPro"/>
</dbReference>
<dbReference type="EMBL" id="CP048685">
    <property type="protein sequence ID" value="QPJ61251.1"/>
    <property type="molecule type" value="Genomic_DNA"/>
</dbReference>
<dbReference type="Pfam" id="PF02666">
    <property type="entry name" value="PS_Dcarbxylase"/>
    <property type="match status" value="1"/>
</dbReference>
<evidence type="ECO:0000256" key="5">
    <source>
        <dbReference type="SAM" id="MobiDB-lite"/>
    </source>
</evidence>
<organism evidence="6 7">
    <name type="scientific">Candidatus Nitronauta litoralis</name>
    <dbReference type="NCBI Taxonomy" id="2705533"/>
    <lineage>
        <taxon>Bacteria</taxon>
        <taxon>Pseudomonadati</taxon>
        <taxon>Nitrospinota/Tectimicrobiota group</taxon>
        <taxon>Nitrospinota</taxon>
        <taxon>Nitrospinia</taxon>
        <taxon>Nitrospinales</taxon>
        <taxon>Nitrospinaceae</taxon>
        <taxon>Candidatus Nitronauta</taxon>
    </lineage>
</organism>
<dbReference type="AlphaFoldDB" id="A0A7T0BUU6"/>
<sequence length="351" mass="40261">MNGNNRTRKPDSQSPVPTHQYIDSETGQVLTEQLFGDPLIRFIYSDLRERIPLMYEAVTNARMSSILGFLNFETKLGARLCGQRRWLRNNRINLDECMEPPHRLDTPGKVFERKIRYWETRPMPTQSNCVVSPADSRVIAGSFDDHSLLEIKNKFFDFEELLAKDKTQWLETFRHGSFLIFRLTPEKYHFNHLPVAGRVVDVYDIPGNYHSCNPTAVVHLVTPYSKNKRSVTIINTDVPGGTGVGMVAMIEVVALMIGDIQQCYSAERYDNPVPIASGMFLKRGQPKSLFRPGSSTTVLMFENNRICFNPRLLFNQRHPWAQSRFTKSFGKPLVETDIKVRSWVATAKEVE</sequence>
<keyword evidence="4" id="KW-0670">Pyruvate</keyword>
<gene>
    <name evidence="6" type="ORF">G3M70_04850</name>
</gene>
<keyword evidence="3" id="KW-0456">Lyase</keyword>
<dbReference type="GO" id="GO:0004609">
    <property type="term" value="F:phosphatidylserine decarboxylase activity"/>
    <property type="evidence" value="ECO:0007669"/>
    <property type="project" value="InterPro"/>
</dbReference>
<evidence type="ECO:0000256" key="1">
    <source>
        <dbReference type="ARBA" id="ARBA00022793"/>
    </source>
</evidence>
<feature type="region of interest" description="Disordered" evidence="5">
    <location>
        <begin position="1"/>
        <end position="23"/>
    </location>
</feature>
<evidence type="ECO:0000313" key="7">
    <source>
        <dbReference type="Proteomes" id="UP000594688"/>
    </source>
</evidence>